<gene>
    <name evidence="2" type="ORF">BEI_1342</name>
</gene>
<keyword evidence="3" id="KW-1185">Reference proteome</keyword>
<organism evidence="2 3">
    <name type="scientific">Halomonas beimenensis</name>
    <dbReference type="NCBI Taxonomy" id="475662"/>
    <lineage>
        <taxon>Bacteria</taxon>
        <taxon>Pseudomonadati</taxon>
        <taxon>Pseudomonadota</taxon>
        <taxon>Gammaproteobacteria</taxon>
        <taxon>Oceanospirillales</taxon>
        <taxon>Halomonadaceae</taxon>
        <taxon>Halomonas</taxon>
    </lineage>
</organism>
<reference evidence="2 3" key="1">
    <citation type="journal article" date="2017" name="Sci. Rep.">
        <title>Revealing the Saline Adaptation Strategies of the Halophilic Bacterium Halomonas beimenensis through High-throughput Omics and Transposon Mutagenesis Approaches.</title>
        <authorList>
            <person name="Chen Y.H."/>
            <person name="Lin S.S."/>
            <person name="Shyu Y.T."/>
        </authorList>
    </citation>
    <scope>NUCLEOTIDE SEQUENCE [LARGE SCALE GENOMIC DNA]</scope>
    <source>
        <strain evidence="2 3">NTU-111</strain>
    </source>
</reference>
<feature type="compositionally biased region" description="Polar residues" evidence="1">
    <location>
        <begin position="1"/>
        <end position="11"/>
    </location>
</feature>
<protein>
    <submittedName>
        <fullName evidence="2">Uncharacterized protein</fullName>
    </submittedName>
</protein>
<dbReference type="AlphaFoldDB" id="A0A291P649"/>
<evidence type="ECO:0000313" key="3">
    <source>
        <dbReference type="Proteomes" id="UP000219993"/>
    </source>
</evidence>
<accession>A0A291P649</accession>
<proteinExistence type="predicted"/>
<evidence type="ECO:0000256" key="1">
    <source>
        <dbReference type="SAM" id="MobiDB-lite"/>
    </source>
</evidence>
<dbReference type="EMBL" id="CP021435">
    <property type="protein sequence ID" value="ATJ82329.1"/>
    <property type="molecule type" value="Genomic_DNA"/>
</dbReference>
<dbReference type="Proteomes" id="UP000219993">
    <property type="component" value="Chromosome"/>
</dbReference>
<name>A0A291P649_9GAMM</name>
<feature type="region of interest" description="Disordered" evidence="1">
    <location>
        <begin position="1"/>
        <end position="29"/>
    </location>
</feature>
<evidence type="ECO:0000313" key="2">
    <source>
        <dbReference type="EMBL" id="ATJ82329.1"/>
    </source>
</evidence>
<sequence>MGHLNVSTALPTSGGWEAKSRHGHPGDTTVPLAMSVLVWEEETREEIRVDWG</sequence>
<dbReference type="KEGG" id="hbe:BEI_1342"/>